<evidence type="ECO:0000256" key="3">
    <source>
        <dbReference type="ARBA" id="ARBA00016943"/>
    </source>
</evidence>
<keyword evidence="10 12" id="KW-0630">Potassium</keyword>
<dbReference type="EC" id="2.7.1.15" evidence="2 12"/>
<feature type="binding site" evidence="12">
    <location>
        <begin position="272"/>
        <end position="277"/>
    </location>
    <ligand>
        <name>ATP</name>
        <dbReference type="ChEBI" id="CHEBI:30616"/>
    </ligand>
</feature>
<feature type="binding site" evidence="12">
    <location>
        <position position="315"/>
    </location>
    <ligand>
        <name>K(+)</name>
        <dbReference type="ChEBI" id="CHEBI:29103"/>
    </ligand>
</feature>
<feature type="binding site" evidence="12">
    <location>
        <position position="319"/>
    </location>
    <ligand>
        <name>substrate</name>
    </ligand>
</feature>
<evidence type="ECO:0000313" key="15">
    <source>
        <dbReference type="Proteomes" id="UP000223968"/>
    </source>
</evidence>
<dbReference type="CDD" id="cd01174">
    <property type="entry name" value="ribokinase"/>
    <property type="match status" value="1"/>
</dbReference>
<dbReference type="InterPro" id="IPR011611">
    <property type="entry name" value="PfkB_dom"/>
</dbReference>
<feature type="domain" description="Carbohydrate kinase PfkB" evidence="13">
    <location>
        <begin position="5"/>
        <end position="385"/>
    </location>
</feature>
<comment type="cofactor">
    <cofactor evidence="12">
        <name>Mg(2+)</name>
        <dbReference type="ChEBI" id="CHEBI:18420"/>
    </cofactor>
    <text evidence="12">Requires a divalent cation, most likely magnesium in vivo, as an electrophilic catalyst to aid phosphoryl group transfer. It is the chelate of the metal and the nucleotide that is the actual substrate.</text>
</comment>
<evidence type="ECO:0000313" key="14">
    <source>
        <dbReference type="EMBL" id="PGH01399.1"/>
    </source>
</evidence>
<dbReference type="InterPro" id="IPR029056">
    <property type="entry name" value="Ribokinase-like"/>
</dbReference>
<evidence type="ECO:0000256" key="10">
    <source>
        <dbReference type="ARBA" id="ARBA00022958"/>
    </source>
</evidence>
<dbReference type="UniPathway" id="UPA00916">
    <property type="reaction ID" value="UER00889"/>
</dbReference>
<comment type="subunit">
    <text evidence="12">Homodimer.</text>
</comment>
<evidence type="ECO:0000256" key="8">
    <source>
        <dbReference type="ARBA" id="ARBA00022840"/>
    </source>
</evidence>
<feature type="binding site" evidence="12">
    <location>
        <begin position="318"/>
        <end position="319"/>
    </location>
    <ligand>
        <name>ATP</name>
        <dbReference type="ChEBI" id="CHEBI:30616"/>
    </ligand>
</feature>
<comment type="caution">
    <text evidence="14">The sequence shown here is derived from an EMBL/GenBank/DDBJ whole genome shotgun (WGS) entry which is preliminary data.</text>
</comment>
<dbReference type="STRING" id="1447875.A0A2B7WXS5"/>
<dbReference type="GO" id="GO:0005634">
    <property type="term" value="C:nucleus"/>
    <property type="evidence" value="ECO:0007669"/>
    <property type="project" value="UniProtKB-SubCell"/>
</dbReference>
<evidence type="ECO:0000256" key="12">
    <source>
        <dbReference type="HAMAP-Rule" id="MF_03215"/>
    </source>
</evidence>
<dbReference type="GO" id="GO:0046872">
    <property type="term" value="F:metal ion binding"/>
    <property type="evidence" value="ECO:0007669"/>
    <property type="project" value="UniProtKB-KW"/>
</dbReference>
<keyword evidence="8 12" id="KW-0067">ATP-binding</keyword>
<dbReference type="Gene3D" id="3.40.1190.20">
    <property type="match status" value="1"/>
</dbReference>
<keyword evidence="6 12" id="KW-0547">Nucleotide-binding</keyword>
<dbReference type="GO" id="GO:0004747">
    <property type="term" value="F:ribokinase activity"/>
    <property type="evidence" value="ECO:0007669"/>
    <property type="project" value="UniProtKB-UniRule"/>
</dbReference>
<comment type="similarity">
    <text evidence="12">Belongs to the carbohydrate kinase PfkB family. Ribokinase subfamily.</text>
</comment>
<comment type="similarity">
    <text evidence="1">Belongs to the carbohydrate kinase pfkB family.</text>
</comment>
<dbReference type="PROSITE" id="PS00584">
    <property type="entry name" value="PFKB_KINASES_2"/>
    <property type="match status" value="1"/>
</dbReference>
<keyword evidence="12" id="KW-0539">Nucleus</keyword>
<feature type="binding site" evidence="12">
    <location>
        <position position="382"/>
    </location>
    <ligand>
        <name>K(+)</name>
        <dbReference type="ChEBI" id="CHEBI:29103"/>
    </ligand>
</feature>
<dbReference type="AlphaFoldDB" id="A0A2B7WXS5"/>
<comment type="pathway">
    <text evidence="12">Carbohydrate metabolism; D-ribose degradation; D-ribose 5-phosphate from beta-D-ribopyranose: step 2/2.</text>
</comment>
<dbReference type="EMBL" id="PDNB01000172">
    <property type="protein sequence ID" value="PGH01399.1"/>
    <property type="molecule type" value="Genomic_DNA"/>
</dbReference>
<comment type="catalytic activity">
    <reaction evidence="12">
        <text>D-ribose + ATP = D-ribose 5-phosphate + ADP + H(+)</text>
        <dbReference type="Rhea" id="RHEA:13697"/>
        <dbReference type="ChEBI" id="CHEBI:15378"/>
        <dbReference type="ChEBI" id="CHEBI:30616"/>
        <dbReference type="ChEBI" id="CHEBI:47013"/>
        <dbReference type="ChEBI" id="CHEBI:78346"/>
        <dbReference type="ChEBI" id="CHEBI:456216"/>
        <dbReference type="EC" id="2.7.1.15"/>
    </reaction>
</comment>
<dbReference type="FunFam" id="3.40.1190.20:FF:000045">
    <property type="entry name" value="Ribokinase"/>
    <property type="match status" value="1"/>
</dbReference>
<keyword evidence="11 12" id="KW-0119">Carbohydrate metabolism</keyword>
<comment type="caution">
    <text evidence="12">Lacks conserved residue(s) required for the propagation of feature annotation.</text>
</comment>
<dbReference type="Proteomes" id="UP000223968">
    <property type="component" value="Unassembled WGS sequence"/>
</dbReference>
<feature type="binding site" evidence="12">
    <location>
        <position position="373"/>
    </location>
    <ligand>
        <name>K(+)</name>
        <dbReference type="ChEBI" id="CHEBI:29103"/>
    </ligand>
</feature>
<evidence type="ECO:0000256" key="6">
    <source>
        <dbReference type="ARBA" id="ARBA00022741"/>
    </source>
</evidence>
<accession>A0A2B7WXS5</accession>
<dbReference type="InterPro" id="IPR011877">
    <property type="entry name" value="Ribokinase"/>
</dbReference>
<feature type="binding site" evidence="12">
    <location>
        <begin position="12"/>
        <end position="14"/>
    </location>
    <ligand>
        <name>substrate</name>
    </ligand>
</feature>
<dbReference type="OrthoDB" id="415590at2759"/>
<evidence type="ECO:0000256" key="9">
    <source>
        <dbReference type="ARBA" id="ARBA00022842"/>
    </source>
</evidence>
<keyword evidence="7 12" id="KW-0418">Kinase</keyword>
<dbReference type="PANTHER" id="PTHR10584">
    <property type="entry name" value="SUGAR KINASE"/>
    <property type="match status" value="1"/>
</dbReference>
<gene>
    <name evidence="14" type="ORF">AJ79_07940</name>
</gene>
<dbReference type="PRINTS" id="PR00990">
    <property type="entry name" value="RIBOKINASE"/>
</dbReference>
<comment type="subcellular location">
    <subcellularLocation>
        <location evidence="12">Cytoplasm</location>
    </subcellularLocation>
    <subcellularLocation>
        <location evidence="12">Nucleus</location>
    </subcellularLocation>
</comment>
<evidence type="ECO:0000259" key="13">
    <source>
        <dbReference type="Pfam" id="PF00294"/>
    </source>
</evidence>
<feature type="binding site" evidence="12">
    <location>
        <position position="378"/>
    </location>
    <ligand>
        <name>K(+)</name>
        <dbReference type="ChEBI" id="CHEBI:29103"/>
    </ligand>
</feature>
<dbReference type="GO" id="GO:0019303">
    <property type="term" value="P:D-ribose catabolic process"/>
    <property type="evidence" value="ECO:0007669"/>
    <property type="project" value="UniProtKB-UniRule"/>
</dbReference>
<evidence type="ECO:0000256" key="7">
    <source>
        <dbReference type="ARBA" id="ARBA00022777"/>
    </source>
</evidence>
<evidence type="ECO:0000256" key="4">
    <source>
        <dbReference type="ARBA" id="ARBA00022679"/>
    </source>
</evidence>
<feature type="binding site" evidence="12">
    <location>
        <position position="313"/>
    </location>
    <ligand>
        <name>K(+)</name>
        <dbReference type="ChEBI" id="CHEBI:29103"/>
    </ligand>
</feature>
<protein>
    <recommendedName>
        <fullName evidence="3 12">Ribokinase</fullName>
        <shortName evidence="12">RK</shortName>
        <ecNumber evidence="2 12">2.7.1.15</ecNumber>
    </recommendedName>
</protein>
<evidence type="ECO:0000256" key="1">
    <source>
        <dbReference type="ARBA" id="ARBA00005380"/>
    </source>
</evidence>
<keyword evidence="5 12" id="KW-0479">Metal-binding</keyword>
<evidence type="ECO:0000256" key="2">
    <source>
        <dbReference type="ARBA" id="ARBA00012035"/>
    </source>
</evidence>
<proteinExistence type="inferred from homology"/>
<keyword evidence="15" id="KW-1185">Reference proteome</keyword>
<feature type="binding site" evidence="12">
    <location>
        <position position="224"/>
    </location>
    <ligand>
        <name>ATP</name>
        <dbReference type="ChEBI" id="CHEBI:30616"/>
    </ligand>
</feature>
<keyword evidence="9 12" id="KW-0460">Magnesium</keyword>
<evidence type="ECO:0000256" key="5">
    <source>
        <dbReference type="ARBA" id="ARBA00022723"/>
    </source>
</evidence>
<dbReference type="Pfam" id="PF00294">
    <property type="entry name" value="PfkB"/>
    <property type="match status" value="1"/>
</dbReference>
<organism evidence="14 15">
    <name type="scientific">Helicocarpus griseus UAMH5409</name>
    <dbReference type="NCBI Taxonomy" id="1447875"/>
    <lineage>
        <taxon>Eukaryota</taxon>
        <taxon>Fungi</taxon>
        <taxon>Dikarya</taxon>
        <taxon>Ascomycota</taxon>
        <taxon>Pezizomycotina</taxon>
        <taxon>Eurotiomycetes</taxon>
        <taxon>Eurotiomycetidae</taxon>
        <taxon>Onygenales</taxon>
        <taxon>Ajellomycetaceae</taxon>
        <taxon>Helicocarpus</taxon>
    </lineage>
</organism>
<comment type="function">
    <text evidence="12">Catalyzes the phosphorylation of ribose at O-5 in a reaction requiring ATP and magnesium. The resulting D-ribose-5-phosphate can then be used either for sythesis of nucleotides, histidine, and tryptophan, or as a component of the pentose phosphate pathway.</text>
</comment>
<name>A0A2B7WXS5_9EURO</name>
<feature type="active site" description="Proton acceptor" evidence="12">
    <location>
        <position position="319"/>
    </location>
</feature>
<feature type="binding site" evidence="12">
    <location>
        <begin position="40"/>
        <end position="44"/>
    </location>
    <ligand>
        <name>substrate</name>
    </ligand>
</feature>
<sequence length="389" mass="41340">MPPSIRIIGSLNVDMVSVTPRCPGPGETLKSISFSTHAGGKGANQAVACGRLSRPKPTTTTAQTNTIDPSRIQIEMLGAVGALDAHFPTLLKPTLHTSGVATDRIRTIDNEHTGVAVIIVDSSAGGENRICFSPGANYEGMRCNEEVLLESLAAPMPDVLVLQAEIPTETLVGIFRGVKKWKRGNENDNVKGMGGVEVVFNPAPAPEGGLPEDVFGAVDHLVMNETECEIMAPGGLGGGNAGEEGTAATSVARRDRIARYFHSLGVRYVLVTLGAKGVWYSAGDAGAEVQADEKTWARSVAEVPAQKVERVVDTTAAGDTFVGAYSVQIARWREARRAAGRGGEELTDAERRERYGACTEGAVRWATRASARCVERRGAMDSIPWEDEI</sequence>
<keyword evidence="4 12" id="KW-0808">Transferase</keyword>
<dbReference type="InterPro" id="IPR002139">
    <property type="entry name" value="Ribo/fructo_kinase"/>
</dbReference>
<keyword evidence="12" id="KW-0963">Cytoplasm</keyword>
<feature type="binding site" evidence="12">
    <location>
        <position position="165"/>
    </location>
    <ligand>
        <name>substrate</name>
    </ligand>
</feature>
<comment type="activity regulation">
    <text evidence="12">Activated by a monovalent cation that binds near, but not in, the active site. The most likely occupant of the site in vivo is potassium. Ion binding induces a conformational change that may alter substrate affinity.</text>
</comment>
<evidence type="ECO:0000256" key="11">
    <source>
        <dbReference type="ARBA" id="ARBA00023277"/>
    </source>
</evidence>
<dbReference type="PANTHER" id="PTHR10584:SF166">
    <property type="entry name" value="RIBOKINASE"/>
    <property type="match status" value="1"/>
</dbReference>
<feature type="binding site" evidence="12">
    <location>
        <position position="376"/>
    </location>
    <ligand>
        <name>K(+)</name>
        <dbReference type="ChEBI" id="CHEBI:29103"/>
    </ligand>
</feature>
<dbReference type="GO" id="GO:0005737">
    <property type="term" value="C:cytoplasm"/>
    <property type="evidence" value="ECO:0007669"/>
    <property type="project" value="UniProtKB-SubCell"/>
</dbReference>
<dbReference type="HAMAP" id="MF_01987">
    <property type="entry name" value="Ribokinase"/>
    <property type="match status" value="1"/>
</dbReference>
<dbReference type="GO" id="GO:0005524">
    <property type="term" value="F:ATP binding"/>
    <property type="evidence" value="ECO:0007669"/>
    <property type="project" value="UniProtKB-UniRule"/>
</dbReference>
<dbReference type="InterPro" id="IPR002173">
    <property type="entry name" value="Carboh/pur_kinase_PfkB_CS"/>
</dbReference>
<reference evidence="14 15" key="1">
    <citation type="submission" date="2017-10" db="EMBL/GenBank/DDBJ databases">
        <title>Comparative genomics in systemic dimorphic fungi from Ajellomycetaceae.</title>
        <authorList>
            <person name="Munoz J.F."/>
            <person name="Mcewen J.G."/>
            <person name="Clay O.K."/>
            <person name="Cuomo C.A."/>
        </authorList>
    </citation>
    <scope>NUCLEOTIDE SEQUENCE [LARGE SCALE GENOMIC DNA]</scope>
    <source>
        <strain evidence="14 15">UAMH5409</strain>
    </source>
</reference>
<dbReference type="SUPFAM" id="SSF53613">
    <property type="entry name" value="Ribokinase-like"/>
    <property type="match status" value="1"/>
</dbReference>